<organism evidence="1 2">
    <name type="scientific">Pedobacter yulinensis</name>
    <dbReference type="NCBI Taxonomy" id="2126353"/>
    <lineage>
        <taxon>Bacteria</taxon>
        <taxon>Pseudomonadati</taxon>
        <taxon>Bacteroidota</taxon>
        <taxon>Sphingobacteriia</taxon>
        <taxon>Sphingobacteriales</taxon>
        <taxon>Sphingobacteriaceae</taxon>
        <taxon>Pedobacter</taxon>
    </lineage>
</organism>
<comment type="caution">
    <text evidence="1">The sequence shown here is derived from an EMBL/GenBank/DDBJ whole genome shotgun (WGS) entry which is preliminary data.</text>
</comment>
<accession>A0A2T3HN04</accession>
<sequence>MQQFRVEVADGGEGKVFTIENLGEGRYQISLQDEVLGNIRLDGNAHDHCEQEGCEIDLPLLNSIREAIESHEANTQS</sequence>
<dbReference type="AlphaFoldDB" id="A0A2T3HN04"/>
<reference evidence="1 2" key="1">
    <citation type="submission" date="2018-03" db="EMBL/GenBank/DDBJ databases">
        <authorList>
            <person name="Keele B.F."/>
        </authorList>
    </citation>
    <scope>NUCLEOTIDE SEQUENCE [LARGE SCALE GENOMIC DNA]</scope>
    <source>
        <strain evidence="1 2">YL28-9</strain>
    </source>
</reference>
<gene>
    <name evidence="1" type="ORF">C7T94_12620</name>
</gene>
<dbReference type="RefSeq" id="WP_107216108.1">
    <property type="nucleotide sequence ID" value="NZ_KZ686269.1"/>
</dbReference>
<name>A0A2T3HN04_9SPHI</name>
<keyword evidence="2" id="KW-1185">Reference proteome</keyword>
<proteinExistence type="predicted"/>
<dbReference type="EMBL" id="PYLS01000005">
    <property type="protein sequence ID" value="PST83842.1"/>
    <property type="molecule type" value="Genomic_DNA"/>
</dbReference>
<dbReference type="OrthoDB" id="769970at2"/>
<dbReference type="Proteomes" id="UP000240912">
    <property type="component" value="Unassembled WGS sequence"/>
</dbReference>
<protein>
    <submittedName>
        <fullName evidence="1">Uncharacterized protein</fullName>
    </submittedName>
</protein>
<evidence type="ECO:0000313" key="1">
    <source>
        <dbReference type="EMBL" id="PST83842.1"/>
    </source>
</evidence>
<evidence type="ECO:0000313" key="2">
    <source>
        <dbReference type="Proteomes" id="UP000240912"/>
    </source>
</evidence>